<proteinExistence type="predicted"/>
<dbReference type="InterPro" id="IPR007372">
    <property type="entry name" value="Lipid/polyisoprenoid-bd_YceI"/>
</dbReference>
<dbReference type="EMBL" id="BAQD01000001">
    <property type="protein sequence ID" value="GBQ04832.1"/>
    <property type="molecule type" value="Genomic_DNA"/>
</dbReference>
<feature type="domain" description="Lipid/polyisoprenoid-binding YceI-like" evidence="2">
    <location>
        <begin position="38"/>
        <end position="202"/>
    </location>
</feature>
<gene>
    <name evidence="3" type="ORF">AA15669_0173</name>
</gene>
<evidence type="ECO:0000313" key="3">
    <source>
        <dbReference type="EMBL" id="GBQ04832.1"/>
    </source>
</evidence>
<dbReference type="InterPro" id="IPR036761">
    <property type="entry name" value="TTHA0802/YceI-like_sf"/>
</dbReference>
<dbReference type="PANTHER" id="PTHR34406">
    <property type="entry name" value="PROTEIN YCEI"/>
    <property type="match status" value="1"/>
</dbReference>
<dbReference type="SUPFAM" id="SSF101874">
    <property type="entry name" value="YceI-like"/>
    <property type="match status" value="1"/>
</dbReference>
<dbReference type="PANTHER" id="PTHR34406:SF1">
    <property type="entry name" value="PROTEIN YCEI"/>
    <property type="match status" value="1"/>
</dbReference>
<feature type="chain" id="PRO_5046575072" description="Lipid/polyisoprenoid-binding YceI-like domain-containing protein" evidence="1">
    <location>
        <begin position="26"/>
        <end position="205"/>
    </location>
</feature>
<reference evidence="3" key="1">
    <citation type="submission" date="2013-04" db="EMBL/GenBank/DDBJ databases">
        <title>The genome sequencing project of 58 acetic acid bacteria.</title>
        <authorList>
            <person name="Okamoto-Kainuma A."/>
            <person name="Ishikawa M."/>
            <person name="Umino S."/>
            <person name="Koizumi Y."/>
            <person name="Shiwa Y."/>
            <person name="Yoshikawa H."/>
            <person name="Matsutani M."/>
            <person name="Matsushita K."/>
        </authorList>
    </citation>
    <scope>NUCLEOTIDE SEQUENCE</scope>
    <source>
        <strain evidence="3">DSM 15669</strain>
    </source>
</reference>
<dbReference type="SMART" id="SM00867">
    <property type="entry name" value="YceI"/>
    <property type="match status" value="1"/>
</dbReference>
<evidence type="ECO:0000256" key="1">
    <source>
        <dbReference type="SAM" id="SignalP"/>
    </source>
</evidence>
<feature type="signal peptide" evidence="1">
    <location>
        <begin position="1"/>
        <end position="25"/>
    </location>
</feature>
<organism evidence="3 4">
    <name type="scientific">Saccharibacter floricola DSM 15669</name>
    <dbReference type="NCBI Taxonomy" id="1123227"/>
    <lineage>
        <taxon>Bacteria</taxon>
        <taxon>Pseudomonadati</taxon>
        <taxon>Pseudomonadota</taxon>
        <taxon>Alphaproteobacteria</taxon>
        <taxon>Acetobacterales</taxon>
        <taxon>Acetobacteraceae</taxon>
        <taxon>Saccharibacter</taxon>
    </lineage>
</organism>
<protein>
    <recommendedName>
        <fullName evidence="2">Lipid/polyisoprenoid-binding YceI-like domain-containing protein</fullName>
    </recommendedName>
</protein>
<sequence length="205" mass="22148">MMKVSYPIVATSLVMALSWGMPAIAQTDPASGQVSAGTYHVDPNHTQVVFSVLHLGFSHYTGLLSGIKGTMVLDPVEVKNTSLSIDVPLSSLLTTSSKLNDELKGKEWFDAEKFPTAHFSATKIVKTGKDSASVEGALTLHGVTKPEILKVRFIGAGTSMMSKKYTAGFEAQTTIKRSDFGIKMFIPYVEDNVDLRIAGAFEKDN</sequence>
<keyword evidence="1" id="KW-0732">Signal</keyword>
<name>A0ABQ0NWL9_9PROT</name>
<evidence type="ECO:0000313" key="4">
    <source>
        <dbReference type="Proteomes" id="UP001062901"/>
    </source>
</evidence>
<dbReference type="Proteomes" id="UP001062901">
    <property type="component" value="Unassembled WGS sequence"/>
</dbReference>
<dbReference type="Pfam" id="PF04264">
    <property type="entry name" value="YceI"/>
    <property type="match status" value="1"/>
</dbReference>
<accession>A0ABQ0NWL9</accession>
<keyword evidence="4" id="KW-1185">Reference proteome</keyword>
<comment type="caution">
    <text evidence="3">The sequence shown here is derived from an EMBL/GenBank/DDBJ whole genome shotgun (WGS) entry which is preliminary data.</text>
</comment>
<dbReference type="Gene3D" id="2.40.128.110">
    <property type="entry name" value="Lipid/polyisoprenoid-binding, YceI-like"/>
    <property type="match status" value="1"/>
</dbReference>
<dbReference type="RefSeq" id="WP_018979541.1">
    <property type="nucleotide sequence ID" value="NZ_BAQD01000001.1"/>
</dbReference>
<evidence type="ECO:0000259" key="2">
    <source>
        <dbReference type="SMART" id="SM00867"/>
    </source>
</evidence>